<dbReference type="InterPro" id="IPR033425">
    <property type="entry name" value="MASE3"/>
</dbReference>
<dbReference type="PROSITE" id="PS50113">
    <property type="entry name" value="PAC"/>
    <property type="match status" value="2"/>
</dbReference>
<evidence type="ECO:0000313" key="8">
    <source>
        <dbReference type="EMBL" id="RFF30243.1"/>
    </source>
</evidence>
<dbReference type="InterPro" id="IPR035965">
    <property type="entry name" value="PAS-like_dom_sf"/>
</dbReference>
<dbReference type="Pfam" id="PF08448">
    <property type="entry name" value="PAS_4"/>
    <property type="match status" value="1"/>
</dbReference>
<dbReference type="NCBIfam" id="TIGR00254">
    <property type="entry name" value="GGDEF"/>
    <property type="match status" value="1"/>
</dbReference>
<keyword evidence="3" id="KW-0472">Membrane</keyword>
<dbReference type="Pfam" id="PF00989">
    <property type="entry name" value="PAS"/>
    <property type="match status" value="1"/>
</dbReference>
<dbReference type="PROSITE" id="PS50887">
    <property type="entry name" value="GGDEF"/>
    <property type="match status" value="1"/>
</dbReference>
<gene>
    <name evidence="8" type="ORF">DZC52_09190</name>
</gene>
<dbReference type="Pfam" id="PF00990">
    <property type="entry name" value="GGDEF"/>
    <property type="match status" value="1"/>
</dbReference>
<dbReference type="EMBL" id="QUZK01000037">
    <property type="protein sequence ID" value="RFF30243.1"/>
    <property type="molecule type" value="Genomic_DNA"/>
</dbReference>
<dbReference type="PANTHER" id="PTHR44757">
    <property type="entry name" value="DIGUANYLATE CYCLASE DGCP"/>
    <property type="match status" value="1"/>
</dbReference>
<dbReference type="InterPro" id="IPR013656">
    <property type="entry name" value="PAS_4"/>
</dbReference>
<comment type="caution">
    <text evidence="8">The sequence shown here is derived from an EMBL/GenBank/DDBJ whole genome shotgun (WGS) entry which is preliminary data.</text>
</comment>
<dbReference type="OrthoDB" id="8553030at2"/>
<dbReference type="Gene3D" id="3.30.450.20">
    <property type="entry name" value="PAS domain"/>
    <property type="match status" value="2"/>
</dbReference>
<keyword evidence="3" id="KW-1133">Transmembrane helix</keyword>
<dbReference type="PANTHER" id="PTHR44757:SF2">
    <property type="entry name" value="BIOFILM ARCHITECTURE MAINTENANCE PROTEIN MBAA"/>
    <property type="match status" value="1"/>
</dbReference>
<feature type="transmembrane region" description="Helical" evidence="3">
    <location>
        <begin position="233"/>
        <end position="250"/>
    </location>
</feature>
<dbReference type="FunFam" id="3.20.20.450:FF:000001">
    <property type="entry name" value="Cyclic di-GMP phosphodiesterase yahA"/>
    <property type="match status" value="1"/>
</dbReference>
<feature type="transmembrane region" description="Helical" evidence="3">
    <location>
        <begin position="32"/>
        <end position="50"/>
    </location>
</feature>
<dbReference type="InterPro" id="IPR035919">
    <property type="entry name" value="EAL_sf"/>
</dbReference>
<feature type="domain" description="GGDEF" evidence="7">
    <location>
        <begin position="568"/>
        <end position="706"/>
    </location>
</feature>
<dbReference type="AlphaFoldDB" id="A0A3E1K852"/>
<dbReference type="CDD" id="cd01948">
    <property type="entry name" value="EAL"/>
    <property type="match status" value="1"/>
</dbReference>
<dbReference type="EC" id="3.1.4.52" evidence="1"/>
<dbReference type="SMART" id="SM00267">
    <property type="entry name" value="GGDEF"/>
    <property type="match status" value="1"/>
</dbReference>
<sequence>MFHFSSLGAPAHGQARMTDSETRSLAERLHGLPVLFATALLLPAMAALPAGEPLSLARHLPLQALFETISSVAAFLVFVVGWMSYQRRAPIAVLLIAATFLGVALFGLGFLLSDQHTTEPEALFGASTAPLFWMAARLLAVLGVALAVLIPWKDRPTSPQTRSLLLSSLLGLVAGTFAVILFGREDLLSGLQSVVGVAAFQDGIHYFAVAIYLLSAGVLQFHRRSIPNIDTRSLSVAIAFIVLASISFTLQATTNDTFNLLGQVYKLFAYYYLFRAVVISGIEEPYRELASARARLRATLEALPDIIFELDRRGIIHQMHSRYPHLIAQPEDVRGRCLLDFLPESVQREYHKLLDDIDRNGRSGAYQYKLEADGETRDYEATGNLLRDPETPETRYIVIVQDITQRKRLDHELRIAAAAFESQESICITDEAHRTLRVNSAFTRITGFAEHEMIGGDPAMLLPEDDRAGFRQRMDERMEDRSRWRGEIRLRRKSGEVHSQLLLVTAVRGEQGRVRNFIYDYIDISALKKAETRIQQLALYDSLTGLGNRRLMEVRLARSIEQGHQSGHYGSLLLINLIQFKKVNDAMGFSAGDQLLIQVAQELRGIAGQDGNAFRQGADEFALIVETAAGDARSAASLVQATADRVFAALNRAFSISGEEYYNRCRIGATVFDGPSVDGAEVLGQAAIALHQVKADPDRIFSFFDPEMQQVVAQEQTLESELRRAIAEEQFLLHYQPKVNRDREIVGLEALIRWQHPTRGLLSPGDFVPAAERTGLITPIEKWTLEQAIAQLARWRDHDAQRNWSISVNVASSQFYRDEFEIHLDSLLDHYGVDARQLILEFTESTLLHDVHAARDRILRLAKRGVRFSIDDFGTGYSSLAYLGRLPVHELKIDRSFVKDLDREPYNAAIVRMVIEMANILGMQVVAEGVETEAQYRFLTQQGCELLQGYLFGHPVPVEEINDPADDQESVP</sequence>
<feature type="transmembrane region" description="Helical" evidence="3">
    <location>
        <begin position="132"/>
        <end position="152"/>
    </location>
</feature>
<name>A0A3E1K852_9GAMM</name>
<dbReference type="GO" id="GO:0006355">
    <property type="term" value="P:regulation of DNA-templated transcription"/>
    <property type="evidence" value="ECO:0007669"/>
    <property type="project" value="InterPro"/>
</dbReference>
<dbReference type="CDD" id="cd01949">
    <property type="entry name" value="GGDEF"/>
    <property type="match status" value="1"/>
</dbReference>
<dbReference type="SUPFAM" id="SSF141868">
    <property type="entry name" value="EAL domain-like"/>
    <property type="match status" value="1"/>
</dbReference>
<dbReference type="GO" id="GO:0071111">
    <property type="term" value="F:cyclic-guanylate-specific phosphodiesterase activity"/>
    <property type="evidence" value="ECO:0007669"/>
    <property type="project" value="UniProtKB-EC"/>
</dbReference>
<protein>
    <recommendedName>
        <fullName evidence="1">cyclic-guanylate-specific phosphodiesterase</fullName>
        <ecNumber evidence="1">3.1.4.52</ecNumber>
    </recommendedName>
</protein>
<feature type="transmembrane region" description="Helical" evidence="3">
    <location>
        <begin position="92"/>
        <end position="112"/>
    </location>
</feature>
<dbReference type="InterPro" id="IPR052155">
    <property type="entry name" value="Biofilm_reg_signaling"/>
</dbReference>
<evidence type="ECO:0000313" key="9">
    <source>
        <dbReference type="Proteomes" id="UP000260351"/>
    </source>
</evidence>
<dbReference type="InterPro" id="IPR043128">
    <property type="entry name" value="Rev_trsase/Diguanyl_cyclase"/>
</dbReference>
<organism evidence="8 9">
    <name type="scientific">Wenzhouxiangella sediminis</name>
    <dbReference type="NCBI Taxonomy" id="1792836"/>
    <lineage>
        <taxon>Bacteria</taxon>
        <taxon>Pseudomonadati</taxon>
        <taxon>Pseudomonadota</taxon>
        <taxon>Gammaproteobacteria</taxon>
        <taxon>Chromatiales</taxon>
        <taxon>Wenzhouxiangellaceae</taxon>
        <taxon>Wenzhouxiangella</taxon>
    </lineage>
</organism>
<evidence type="ECO:0000259" key="7">
    <source>
        <dbReference type="PROSITE" id="PS50887"/>
    </source>
</evidence>
<feature type="domain" description="PAC" evidence="5">
    <location>
        <begin position="362"/>
        <end position="415"/>
    </location>
</feature>
<evidence type="ECO:0000256" key="1">
    <source>
        <dbReference type="ARBA" id="ARBA00012282"/>
    </source>
</evidence>
<dbReference type="PROSITE" id="PS50112">
    <property type="entry name" value="PAS"/>
    <property type="match status" value="1"/>
</dbReference>
<keyword evidence="2" id="KW-0973">c-di-GMP</keyword>
<dbReference type="InterPro" id="IPR013767">
    <property type="entry name" value="PAS_fold"/>
</dbReference>
<feature type="domain" description="PAS" evidence="4">
    <location>
        <begin position="426"/>
        <end position="481"/>
    </location>
</feature>
<dbReference type="InterPro" id="IPR000700">
    <property type="entry name" value="PAS-assoc_C"/>
</dbReference>
<dbReference type="PROSITE" id="PS50883">
    <property type="entry name" value="EAL"/>
    <property type="match status" value="1"/>
</dbReference>
<evidence type="ECO:0000259" key="6">
    <source>
        <dbReference type="PROSITE" id="PS50883"/>
    </source>
</evidence>
<feature type="transmembrane region" description="Helical" evidence="3">
    <location>
        <begin position="164"/>
        <end position="183"/>
    </location>
</feature>
<dbReference type="Pfam" id="PF17159">
    <property type="entry name" value="MASE3"/>
    <property type="match status" value="1"/>
</dbReference>
<dbReference type="InterPro" id="IPR001633">
    <property type="entry name" value="EAL_dom"/>
</dbReference>
<evidence type="ECO:0000256" key="2">
    <source>
        <dbReference type="ARBA" id="ARBA00022636"/>
    </source>
</evidence>
<dbReference type="Pfam" id="PF00563">
    <property type="entry name" value="EAL"/>
    <property type="match status" value="1"/>
</dbReference>
<feature type="domain" description="PAC" evidence="5">
    <location>
        <begin position="484"/>
        <end position="536"/>
    </location>
</feature>
<dbReference type="CDD" id="cd00130">
    <property type="entry name" value="PAS"/>
    <property type="match status" value="2"/>
</dbReference>
<dbReference type="Gene3D" id="3.20.20.450">
    <property type="entry name" value="EAL domain"/>
    <property type="match status" value="1"/>
</dbReference>
<keyword evidence="9" id="KW-1185">Reference proteome</keyword>
<evidence type="ECO:0000256" key="3">
    <source>
        <dbReference type="SAM" id="Phobius"/>
    </source>
</evidence>
<evidence type="ECO:0000259" key="4">
    <source>
        <dbReference type="PROSITE" id="PS50112"/>
    </source>
</evidence>
<dbReference type="SUPFAM" id="SSF55073">
    <property type="entry name" value="Nucleotide cyclase"/>
    <property type="match status" value="1"/>
</dbReference>
<dbReference type="NCBIfam" id="TIGR00229">
    <property type="entry name" value="sensory_box"/>
    <property type="match status" value="2"/>
</dbReference>
<reference evidence="8 9" key="1">
    <citation type="submission" date="2018-08" db="EMBL/GenBank/DDBJ databases">
        <title>Wenzhouxiangella salilacus sp. nov., a novel bacterium isolated from a saline lake in Xinjiang Province, China.</title>
        <authorList>
            <person name="Han S."/>
        </authorList>
    </citation>
    <scope>NUCLEOTIDE SEQUENCE [LARGE SCALE GENOMIC DNA]</scope>
    <source>
        <strain evidence="8 9">XDB06</strain>
    </source>
</reference>
<feature type="transmembrane region" description="Helical" evidence="3">
    <location>
        <begin position="62"/>
        <end position="85"/>
    </location>
</feature>
<keyword evidence="3" id="KW-0812">Transmembrane</keyword>
<accession>A0A3E1K852</accession>
<dbReference type="InterPro" id="IPR029787">
    <property type="entry name" value="Nucleotide_cyclase"/>
</dbReference>
<feature type="transmembrane region" description="Helical" evidence="3">
    <location>
        <begin position="203"/>
        <end position="221"/>
    </location>
</feature>
<proteinExistence type="predicted"/>
<dbReference type="SMART" id="SM00052">
    <property type="entry name" value="EAL"/>
    <property type="match status" value="1"/>
</dbReference>
<dbReference type="Proteomes" id="UP000260351">
    <property type="component" value="Unassembled WGS sequence"/>
</dbReference>
<feature type="domain" description="EAL" evidence="6">
    <location>
        <begin position="715"/>
        <end position="969"/>
    </location>
</feature>
<dbReference type="Gene3D" id="3.30.70.270">
    <property type="match status" value="1"/>
</dbReference>
<dbReference type="SMART" id="SM00091">
    <property type="entry name" value="PAS"/>
    <property type="match status" value="2"/>
</dbReference>
<dbReference type="SUPFAM" id="SSF55785">
    <property type="entry name" value="PYP-like sensor domain (PAS domain)"/>
    <property type="match status" value="2"/>
</dbReference>
<dbReference type="InterPro" id="IPR000014">
    <property type="entry name" value="PAS"/>
</dbReference>
<dbReference type="InterPro" id="IPR000160">
    <property type="entry name" value="GGDEF_dom"/>
</dbReference>
<evidence type="ECO:0000259" key="5">
    <source>
        <dbReference type="PROSITE" id="PS50113"/>
    </source>
</evidence>